<evidence type="ECO:0000259" key="1">
    <source>
        <dbReference type="PROSITE" id="PS51352"/>
    </source>
</evidence>
<name>A0ABW5D6Z4_9BACT</name>
<dbReference type="Gene3D" id="3.40.30.10">
    <property type="entry name" value="Glutaredoxin"/>
    <property type="match status" value="1"/>
</dbReference>
<dbReference type="InterPro" id="IPR036249">
    <property type="entry name" value="Thioredoxin-like_sf"/>
</dbReference>
<protein>
    <submittedName>
        <fullName evidence="2">Thioredoxin family protein</fullName>
    </submittedName>
</protein>
<reference evidence="3" key="1">
    <citation type="journal article" date="2019" name="Int. J. Syst. Evol. Microbiol.">
        <title>The Global Catalogue of Microorganisms (GCM) 10K type strain sequencing project: providing services to taxonomists for standard genome sequencing and annotation.</title>
        <authorList>
            <consortium name="The Broad Institute Genomics Platform"/>
            <consortium name="The Broad Institute Genome Sequencing Center for Infectious Disease"/>
            <person name="Wu L."/>
            <person name="Ma J."/>
        </authorList>
    </citation>
    <scope>NUCLEOTIDE SEQUENCE [LARGE SCALE GENOMIC DNA]</scope>
    <source>
        <strain evidence="3">CGMCC 4.7106</strain>
    </source>
</reference>
<gene>
    <name evidence="2" type="ORF">ACFSSA_03665</name>
</gene>
<dbReference type="EMBL" id="JBHUIT010000002">
    <property type="protein sequence ID" value="MFD2255764.1"/>
    <property type="molecule type" value="Genomic_DNA"/>
</dbReference>
<feature type="domain" description="Thioredoxin" evidence="1">
    <location>
        <begin position="10"/>
        <end position="165"/>
    </location>
</feature>
<keyword evidence="3" id="KW-1185">Reference proteome</keyword>
<accession>A0ABW5D6Z4</accession>
<comment type="caution">
    <text evidence="2">The sequence shown here is derived from an EMBL/GenBank/DDBJ whole genome shotgun (WGS) entry which is preliminary data.</text>
</comment>
<dbReference type="RefSeq" id="WP_386818420.1">
    <property type="nucleotide sequence ID" value="NZ_JBHUIT010000002.1"/>
</dbReference>
<dbReference type="InterPro" id="IPR000866">
    <property type="entry name" value="AhpC/TSA"/>
</dbReference>
<dbReference type="PROSITE" id="PS51352">
    <property type="entry name" value="THIOREDOXIN_2"/>
    <property type="match status" value="1"/>
</dbReference>
<sequence>MAETLSTFELKFADKAPAFALPDAWGKVFSLSDCAGENGTLVVFVCNHCPYVIHLADPLGKMAKDLAEKGVKTVAINSNDLEKYPQDGPEPMKEFSRQYGWDFPYLVDESQEVAKAYGAACTPDFFLFDETGGLAYAGQFDNTRPKSGEPATGAELRKAVDAMLAGDSVEAGVPSSGCNIKWKPGNEPKWFA</sequence>
<dbReference type="CDD" id="cd02969">
    <property type="entry name" value="PRX_like1"/>
    <property type="match status" value="1"/>
</dbReference>
<dbReference type="PANTHER" id="PTHR43640:SF1">
    <property type="entry name" value="THIOREDOXIN-DEPENDENT PEROXIREDOXIN"/>
    <property type="match status" value="1"/>
</dbReference>
<evidence type="ECO:0000313" key="3">
    <source>
        <dbReference type="Proteomes" id="UP001597375"/>
    </source>
</evidence>
<evidence type="ECO:0000313" key="2">
    <source>
        <dbReference type="EMBL" id="MFD2255764.1"/>
    </source>
</evidence>
<dbReference type="Proteomes" id="UP001597375">
    <property type="component" value="Unassembled WGS sequence"/>
</dbReference>
<organism evidence="2 3">
    <name type="scientific">Luteolibacter algae</name>
    <dbReference type="NCBI Taxonomy" id="454151"/>
    <lineage>
        <taxon>Bacteria</taxon>
        <taxon>Pseudomonadati</taxon>
        <taxon>Verrucomicrobiota</taxon>
        <taxon>Verrucomicrobiia</taxon>
        <taxon>Verrucomicrobiales</taxon>
        <taxon>Verrucomicrobiaceae</taxon>
        <taxon>Luteolibacter</taxon>
    </lineage>
</organism>
<dbReference type="InterPro" id="IPR047262">
    <property type="entry name" value="PRX-like1"/>
</dbReference>
<dbReference type="InterPro" id="IPR013766">
    <property type="entry name" value="Thioredoxin_domain"/>
</dbReference>
<proteinExistence type="predicted"/>
<dbReference type="Pfam" id="PF00578">
    <property type="entry name" value="AhpC-TSA"/>
    <property type="match status" value="1"/>
</dbReference>
<dbReference type="SUPFAM" id="SSF52833">
    <property type="entry name" value="Thioredoxin-like"/>
    <property type="match status" value="1"/>
</dbReference>
<dbReference type="PANTHER" id="PTHR43640">
    <property type="entry name" value="OS07G0260300 PROTEIN"/>
    <property type="match status" value="1"/>
</dbReference>